<comment type="caution">
    <text evidence="1">The sequence shown here is derived from an EMBL/GenBank/DDBJ whole genome shotgun (WGS) entry which is preliminary data.</text>
</comment>
<protein>
    <submittedName>
        <fullName evidence="1">Uncharacterized protein</fullName>
    </submittedName>
</protein>
<dbReference type="AlphaFoldDB" id="A0A8H5WU80"/>
<dbReference type="Proteomes" id="UP000567885">
    <property type="component" value="Unassembled WGS sequence"/>
</dbReference>
<dbReference type="EMBL" id="JAAGWQ010000075">
    <property type="protein sequence ID" value="KAF5670488.1"/>
    <property type="molecule type" value="Genomic_DNA"/>
</dbReference>
<gene>
    <name evidence="1" type="ORF">FHETE_4395</name>
</gene>
<accession>A0A8H5WU80</accession>
<evidence type="ECO:0000313" key="2">
    <source>
        <dbReference type="Proteomes" id="UP000567885"/>
    </source>
</evidence>
<sequence>MADKESTVPEAVADQQSLYDNMSLREIFDSMKEEPEGKSVNCLGYDGVLRKFDVERNIIDAIGLNPAQIREYYEGLWTPERLLAADGRKISHEVMFNPDAENIPKKPTAEDIARVEAHNEELAKRGVTCCVPNKSTEDSEPNPR</sequence>
<dbReference type="OrthoDB" id="3660917at2759"/>
<evidence type="ECO:0000313" key="1">
    <source>
        <dbReference type="EMBL" id="KAF5670488.1"/>
    </source>
</evidence>
<proteinExistence type="predicted"/>
<organism evidence="1 2">
    <name type="scientific">Fusarium heterosporum</name>
    <dbReference type="NCBI Taxonomy" id="42747"/>
    <lineage>
        <taxon>Eukaryota</taxon>
        <taxon>Fungi</taxon>
        <taxon>Dikarya</taxon>
        <taxon>Ascomycota</taxon>
        <taxon>Pezizomycotina</taxon>
        <taxon>Sordariomycetes</taxon>
        <taxon>Hypocreomycetidae</taxon>
        <taxon>Hypocreales</taxon>
        <taxon>Nectriaceae</taxon>
        <taxon>Fusarium</taxon>
        <taxon>Fusarium heterosporum species complex</taxon>
    </lineage>
</organism>
<keyword evidence="2" id="KW-1185">Reference proteome</keyword>
<name>A0A8H5WU80_FUSHE</name>
<reference evidence="1 2" key="1">
    <citation type="submission" date="2020-05" db="EMBL/GenBank/DDBJ databases">
        <title>Identification and distribution of gene clusters putatively required for synthesis of sphingolipid metabolism inhibitors in phylogenetically diverse species of the filamentous fungus Fusarium.</title>
        <authorList>
            <person name="Kim H.-S."/>
            <person name="Busman M."/>
            <person name="Brown D.W."/>
            <person name="Divon H."/>
            <person name="Uhlig S."/>
            <person name="Proctor R.H."/>
        </authorList>
    </citation>
    <scope>NUCLEOTIDE SEQUENCE [LARGE SCALE GENOMIC DNA]</scope>
    <source>
        <strain evidence="1 2">NRRL 20693</strain>
    </source>
</reference>